<evidence type="ECO:0000313" key="12">
    <source>
        <dbReference type="Proteomes" id="UP000316726"/>
    </source>
</evidence>
<feature type="transmembrane region" description="Helical" evidence="8">
    <location>
        <begin position="204"/>
        <end position="229"/>
    </location>
</feature>
<feature type="transmembrane region" description="Helical" evidence="8">
    <location>
        <begin position="36"/>
        <end position="56"/>
    </location>
</feature>
<comment type="subcellular location">
    <subcellularLocation>
        <location evidence="1">Membrane</location>
        <topology evidence="1">Multi-pass membrane protein</topology>
    </subcellularLocation>
</comment>
<dbReference type="AlphaFoldDB" id="A0A5B8MJG8"/>
<evidence type="ECO:0000256" key="5">
    <source>
        <dbReference type="ARBA" id="ARBA00022989"/>
    </source>
</evidence>
<keyword evidence="7 8" id="KW-0012">Acyltransferase</keyword>
<feature type="compositionally biased region" description="Basic residues" evidence="9">
    <location>
        <begin position="276"/>
        <end position="290"/>
    </location>
</feature>
<evidence type="ECO:0000313" key="11">
    <source>
        <dbReference type="EMBL" id="QDZ20421.1"/>
    </source>
</evidence>
<comment type="domain">
    <text evidence="8">The DHHC domain is required for palmitoyltransferase activity.</text>
</comment>
<keyword evidence="12" id="KW-1185">Reference proteome</keyword>
<proteinExistence type="inferred from homology"/>
<dbReference type="Pfam" id="PF01529">
    <property type="entry name" value="DHHC"/>
    <property type="match status" value="1"/>
</dbReference>
<evidence type="ECO:0000256" key="9">
    <source>
        <dbReference type="SAM" id="MobiDB-lite"/>
    </source>
</evidence>
<evidence type="ECO:0000256" key="4">
    <source>
        <dbReference type="ARBA" id="ARBA00022692"/>
    </source>
</evidence>
<sequence>MLGRTSSRSSLDRVKALVEDSLADTGRVASKLCGPLYVIAANGIIAFICGTMYKVVFPRVLASGRENWLHAGSHFAFLAVIISQVLLNYYKCIRVGPGYAKDTGGLNSDRDALALFYPSMRVCKKCSCMKPPNCHHCSVCDKCVLEMDHHCPWLHTCVGRNNYCYFLRFLLFVWGGTLYTSLMAQIPVKVVGLNIHYPQKYSGAHLACFLLSGSVFIGISMLLSFHLLLSLSNNTTIQFMEKFCEDGETWRGFFVGIAQDMDWKHLLAAVRGGKNKLRKSSSGRQGRHHGQLATVV</sequence>
<accession>A0A5B8MJG8</accession>
<keyword evidence="3 8" id="KW-0808">Transferase</keyword>
<dbReference type="InterPro" id="IPR039859">
    <property type="entry name" value="PFA4/ZDH16/20/ERF2-like"/>
</dbReference>
<name>A0A5B8MJG8_9CHLO</name>
<dbReference type="InterPro" id="IPR001594">
    <property type="entry name" value="Palmitoyltrfase_DHHC"/>
</dbReference>
<feature type="domain" description="Palmitoyltransferase DHHC" evidence="10">
    <location>
        <begin position="120"/>
        <end position="241"/>
    </location>
</feature>
<evidence type="ECO:0000256" key="1">
    <source>
        <dbReference type="ARBA" id="ARBA00004141"/>
    </source>
</evidence>
<dbReference type="GO" id="GO:0019706">
    <property type="term" value="F:protein-cysteine S-palmitoyltransferase activity"/>
    <property type="evidence" value="ECO:0007669"/>
    <property type="project" value="UniProtKB-EC"/>
</dbReference>
<protein>
    <recommendedName>
        <fullName evidence="8">S-acyltransferase</fullName>
        <ecNumber evidence="8">2.3.1.225</ecNumber>
    </recommendedName>
    <alternativeName>
        <fullName evidence="8">Palmitoyltransferase</fullName>
    </alternativeName>
</protein>
<dbReference type="EMBL" id="CP031037">
    <property type="protein sequence ID" value="QDZ20421.1"/>
    <property type="molecule type" value="Genomic_DNA"/>
</dbReference>
<evidence type="ECO:0000256" key="3">
    <source>
        <dbReference type="ARBA" id="ARBA00022679"/>
    </source>
</evidence>
<dbReference type="STRING" id="1764295.A0A5B8MJG8"/>
<evidence type="ECO:0000256" key="2">
    <source>
        <dbReference type="ARBA" id="ARBA00008574"/>
    </source>
</evidence>
<organism evidence="11 12">
    <name type="scientific">Chloropicon primus</name>
    <dbReference type="NCBI Taxonomy" id="1764295"/>
    <lineage>
        <taxon>Eukaryota</taxon>
        <taxon>Viridiplantae</taxon>
        <taxon>Chlorophyta</taxon>
        <taxon>Chloropicophyceae</taxon>
        <taxon>Chloropicales</taxon>
        <taxon>Chloropicaceae</taxon>
        <taxon>Chloropicon</taxon>
    </lineage>
</organism>
<comment type="similarity">
    <text evidence="2 8">Belongs to the DHHC palmitoyltransferase family.</text>
</comment>
<feature type="transmembrane region" description="Helical" evidence="8">
    <location>
        <begin position="68"/>
        <end position="90"/>
    </location>
</feature>
<gene>
    <name evidence="11" type="ORF">A3770_04p29390</name>
</gene>
<dbReference type="EC" id="2.3.1.225" evidence="8"/>
<dbReference type="PROSITE" id="PS50216">
    <property type="entry name" value="DHHC"/>
    <property type="match status" value="1"/>
</dbReference>
<evidence type="ECO:0000259" key="10">
    <source>
        <dbReference type="Pfam" id="PF01529"/>
    </source>
</evidence>
<feature type="transmembrane region" description="Helical" evidence="8">
    <location>
        <begin position="165"/>
        <end position="184"/>
    </location>
</feature>
<evidence type="ECO:0000256" key="6">
    <source>
        <dbReference type="ARBA" id="ARBA00023136"/>
    </source>
</evidence>
<feature type="region of interest" description="Disordered" evidence="9">
    <location>
        <begin position="276"/>
        <end position="296"/>
    </location>
</feature>
<dbReference type="Proteomes" id="UP000316726">
    <property type="component" value="Chromosome 4"/>
</dbReference>
<dbReference type="OrthoDB" id="331948at2759"/>
<keyword evidence="6 8" id="KW-0472">Membrane</keyword>
<evidence type="ECO:0000256" key="8">
    <source>
        <dbReference type="RuleBase" id="RU079119"/>
    </source>
</evidence>
<dbReference type="PANTHER" id="PTHR12246">
    <property type="entry name" value="PALMITOYLTRANSFERASE ZDHHC16"/>
    <property type="match status" value="1"/>
</dbReference>
<dbReference type="GO" id="GO:0016020">
    <property type="term" value="C:membrane"/>
    <property type="evidence" value="ECO:0007669"/>
    <property type="project" value="UniProtKB-SubCell"/>
</dbReference>
<evidence type="ECO:0000256" key="7">
    <source>
        <dbReference type="ARBA" id="ARBA00023315"/>
    </source>
</evidence>
<comment type="catalytic activity">
    <reaction evidence="8">
        <text>L-cysteinyl-[protein] + hexadecanoyl-CoA = S-hexadecanoyl-L-cysteinyl-[protein] + CoA</text>
        <dbReference type="Rhea" id="RHEA:36683"/>
        <dbReference type="Rhea" id="RHEA-COMP:10131"/>
        <dbReference type="Rhea" id="RHEA-COMP:11032"/>
        <dbReference type="ChEBI" id="CHEBI:29950"/>
        <dbReference type="ChEBI" id="CHEBI:57287"/>
        <dbReference type="ChEBI" id="CHEBI:57379"/>
        <dbReference type="ChEBI" id="CHEBI:74151"/>
        <dbReference type="EC" id="2.3.1.225"/>
    </reaction>
</comment>
<reference evidence="11 12" key="1">
    <citation type="submission" date="2018-07" db="EMBL/GenBank/DDBJ databases">
        <title>The complete nuclear genome of the prasinophyte Chloropicon primus (CCMP1205).</title>
        <authorList>
            <person name="Pombert J.-F."/>
            <person name="Otis C."/>
            <person name="Turmel M."/>
            <person name="Lemieux C."/>
        </authorList>
    </citation>
    <scope>NUCLEOTIDE SEQUENCE [LARGE SCALE GENOMIC DNA]</scope>
    <source>
        <strain evidence="11 12">CCMP1205</strain>
    </source>
</reference>
<keyword evidence="5 8" id="KW-1133">Transmembrane helix</keyword>
<keyword evidence="4 8" id="KW-0812">Transmembrane</keyword>